<name>A0A1M7UJ29_9BRAD</name>
<evidence type="ECO:0000313" key="2">
    <source>
        <dbReference type="EMBL" id="SHN83012.1"/>
    </source>
</evidence>
<dbReference type="EMBL" id="LT670849">
    <property type="protein sequence ID" value="SHN83012.1"/>
    <property type="molecule type" value="Genomic_DNA"/>
</dbReference>
<dbReference type="Proteomes" id="UP000184096">
    <property type="component" value="Chromosome I"/>
</dbReference>
<proteinExistence type="predicted"/>
<gene>
    <name evidence="2" type="ORF">SAMN05444170_5372</name>
</gene>
<feature type="region of interest" description="Disordered" evidence="1">
    <location>
        <begin position="91"/>
        <end position="110"/>
    </location>
</feature>
<reference evidence="3" key="1">
    <citation type="submission" date="2016-11" db="EMBL/GenBank/DDBJ databases">
        <authorList>
            <person name="Varghese N."/>
            <person name="Submissions S."/>
        </authorList>
    </citation>
    <scope>NUCLEOTIDE SEQUENCE [LARGE SCALE GENOMIC DNA]</scope>
    <source>
        <strain evidence="3">GAS401</strain>
    </source>
</reference>
<evidence type="ECO:0000313" key="3">
    <source>
        <dbReference type="Proteomes" id="UP000184096"/>
    </source>
</evidence>
<protein>
    <submittedName>
        <fullName evidence="2">Uncharacterized protein</fullName>
    </submittedName>
</protein>
<evidence type="ECO:0000256" key="1">
    <source>
        <dbReference type="SAM" id="MobiDB-lite"/>
    </source>
</evidence>
<keyword evidence="3" id="KW-1185">Reference proteome</keyword>
<accession>A0A1M7UJ29</accession>
<dbReference type="AlphaFoldDB" id="A0A1M7UJ29"/>
<sequence>MSLRKWDERMRKTPTRLLTLVVCTLVVAATITPVEAAAHHSHHISKHRTMPLNRGFSEYRRSDRTWTTAARPGAANGACPGGIARSFECGRWPPPIEEDPDRVISGSSGD</sequence>
<organism evidence="2 3">
    <name type="scientific">Bradyrhizobium erythrophlei</name>
    <dbReference type="NCBI Taxonomy" id="1437360"/>
    <lineage>
        <taxon>Bacteria</taxon>
        <taxon>Pseudomonadati</taxon>
        <taxon>Pseudomonadota</taxon>
        <taxon>Alphaproteobacteria</taxon>
        <taxon>Hyphomicrobiales</taxon>
        <taxon>Nitrobacteraceae</taxon>
        <taxon>Bradyrhizobium</taxon>
    </lineage>
</organism>